<feature type="region of interest" description="Disordered" evidence="1">
    <location>
        <begin position="32"/>
        <end position="79"/>
    </location>
</feature>
<dbReference type="EMBL" id="JEMT01011728">
    <property type="protein sequence ID" value="EXX77044.1"/>
    <property type="molecule type" value="Genomic_DNA"/>
</dbReference>
<proteinExistence type="predicted"/>
<evidence type="ECO:0000256" key="1">
    <source>
        <dbReference type="SAM" id="MobiDB-lite"/>
    </source>
</evidence>
<protein>
    <submittedName>
        <fullName evidence="2">Uncharacterized protein</fullName>
    </submittedName>
</protein>
<gene>
    <name evidence="2" type="ORF">RirG_027420</name>
</gene>
<comment type="caution">
    <text evidence="2">The sequence shown here is derived from an EMBL/GenBank/DDBJ whole genome shotgun (WGS) entry which is preliminary data.</text>
</comment>
<dbReference type="AlphaFoldDB" id="A0A015LBG6"/>
<sequence>MGVAAAVDGVPEGPVCAKKAGRVGGSLRARWRSGDAARGVWETQRPGTDEEEEERKEGADRTTQQAGGQENELFEVQGPVASRIEAEILAE</sequence>
<evidence type="ECO:0000313" key="3">
    <source>
        <dbReference type="Proteomes" id="UP000022910"/>
    </source>
</evidence>
<name>A0A015LBG6_RHIIW</name>
<dbReference type="Proteomes" id="UP000022910">
    <property type="component" value="Unassembled WGS sequence"/>
</dbReference>
<keyword evidence="3" id="KW-1185">Reference proteome</keyword>
<reference evidence="2 3" key="1">
    <citation type="submission" date="2014-02" db="EMBL/GenBank/DDBJ databases">
        <title>Single nucleus genome sequencing reveals high similarity among nuclei of an endomycorrhizal fungus.</title>
        <authorList>
            <person name="Lin K."/>
            <person name="Geurts R."/>
            <person name="Zhang Z."/>
            <person name="Limpens E."/>
            <person name="Saunders D.G."/>
            <person name="Mu D."/>
            <person name="Pang E."/>
            <person name="Cao H."/>
            <person name="Cha H."/>
            <person name="Lin T."/>
            <person name="Zhou Q."/>
            <person name="Shang Y."/>
            <person name="Li Y."/>
            <person name="Ivanov S."/>
            <person name="Sharma T."/>
            <person name="Velzen R.V."/>
            <person name="Ruijter N.D."/>
            <person name="Aanen D.K."/>
            <person name="Win J."/>
            <person name="Kamoun S."/>
            <person name="Bisseling T."/>
            <person name="Huang S."/>
        </authorList>
    </citation>
    <scope>NUCLEOTIDE SEQUENCE [LARGE SCALE GENOMIC DNA]</scope>
    <source>
        <strain evidence="3">DAOM197198w</strain>
    </source>
</reference>
<organism evidence="2 3">
    <name type="scientific">Rhizophagus irregularis (strain DAOM 197198w)</name>
    <name type="common">Glomus intraradices</name>
    <dbReference type="NCBI Taxonomy" id="1432141"/>
    <lineage>
        <taxon>Eukaryota</taxon>
        <taxon>Fungi</taxon>
        <taxon>Fungi incertae sedis</taxon>
        <taxon>Mucoromycota</taxon>
        <taxon>Glomeromycotina</taxon>
        <taxon>Glomeromycetes</taxon>
        <taxon>Glomerales</taxon>
        <taxon>Glomeraceae</taxon>
        <taxon>Rhizophagus</taxon>
    </lineage>
</organism>
<evidence type="ECO:0000313" key="2">
    <source>
        <dbReference type="EMBL" id="EXX77044.1"/>
    </source>
</evidence>
<accession>A0A015LBG6</accession>
<dbReference type="HOGENOM" id="CLU_2428219_0_0_1"/>